<dbReference type="GO" id="GO:0000287">
    <property type="term" value="F:magnesium ion binding"/>
    <property type="evidence" value="ECO:0007669"/>
    <property type="project" value="InterPro"/>
</dbReference>
<proteinExistence type="predicted"/>
<dbReference type="GO" id="GO:0004427">
    <property type="term" value="F:inorganic diphosphate phosphatase activity"/>
    <property type="evidence" value="ECO:0007669"/>
    <property type="project" value="InterPro"/>
</dbReference>
<dbReference type="GO" id="GO:0006796">
    <property type="term" value="P:phosphate-containing compound metabolic process"/>
    <property type="evidence" value="ECO:0007669"/>
    <property type="project" value="InterPro"/>
</dbReference>
<sequence length="77" mass="8956">PDLFAGDSEEQDVYIISEKIREPLESFEGELTAVIHRQNDVEDKWVLTSTNENVALEDIKEKTHFLEQYFVSTIELL</sequence>
<dbReference type="EMBL" id="JAPAIK010000072">
    <property type="protein sequence ID" value="MCW1072987.1"/>
    <property type="molecule type" value="Genomic_DNA"/>
</dbReference>
<evidence type="ECO:0000313" key="2">
    <source>
        <dbReference type="Proteomes" id="UP001208853"/>
    </source>
</evidence>
<reference evidence="1" key="1">
    <citation type="submission" date="2022-10" db="EMBL/GenBank/DDBJ databases">
        <title>Comparative genomic study of S. anginosus.</title>
        <authorList>
            <person name="Prasad A."/>
            <person name="Ene A."/>
            <person name="Jablonska S."/>
            <person name="Du J."/>
            <person name="Wolfe A.J."/>
            <person name="Putonti C."/>
        </authorList>
    </citation>
    <scope>NUCLEOTIDE SEQUENCE</scope>
    <source>
        <strain evidence="1">UMB6888</strain>
    </source>
</reference>
<dbReference type="InterPro" id="IPR036649">
    <property type="entry name" value="Pyrophosphatase_sf"/>
</dbReference>
<dbReference type="GO" id="GO:0005737">
    <property type="term" value="C:cytoplasm"/>
    <property type="evidence" value="ECO:0007669"/>
    <property type="project" value="InterPro"/>
</dbReference>
<dbReference type="Proteomes" id="UP001208853">
    <property type="component" value="Unassembled WGS sequence"/>
</dbReference>
<name>A0AAW5TNX2_STRAP</name>
<organism evidence="1 2">
    <name type="scientific">Streptococcus anginosus</name>
    <dbReference type="NCBI Taxonomy" id="1328"/>
    <lineage>
        <taxon>Bacteria</taxon>
        <taxon>Bacillati</taxon>
        <taxon>Bacillota</taxon>
        <taxon>Bacilli</taxon>
        <taxon>Lactobacillales</taxon>
        <taxon>Streptococcaceae</taxon>
        <taxon>Streptococcus</taxon>
        <taxon>Streptococcus anginosus group</taxon>
    </lineage>
</organism>
<protein>
    <submittedName>
        <fullName evidence="1">Inorganic pyrophosphatase</fullName>
    </submittedName>
</protein>
<dbReference type="AlphaFoldDB" id="A0AAW5TNX2"/>
<evidence type="ECO:0000313" key="1">
    <source>
        <dbReference type="EMBL" id="MCW1072987.1"/>
    </source>
</evidence>
<accession>A0AAW5TNX2</accession>
<comment type="caution">
    <text evidence="1">The sequence shown here is derived from an EMBL/GenBank/DDBJ whole genome shotgun (WGS) entry which is preliminary data.</text>
</comment>
<dbReference type="RefSeq" id="WP_264344736.1">
    <property type="nucleotide sequence ID" value="NZ_JAPAIK010000072.1"/>
</dbReference>
<feature type="non-terminal residue" evidence="1">
    <location>
        <position position="1"/>
    </location>
</feature>
<gene>
    <name evidence="1" type="ORF">OJ930_08195</name>
</gene>
<dbReference type="SUPFAM" id="SSF50324">
    <property type="entry name" value="Inorganic pyrophosphatase"/>
    <property type="match status" value="1"/>
</dbReference>